<keyword evidence="13" id="KW-1185">Reference proteome</keyword>
<dbReference type="Pfam" id="PF07690">
    <property type="entry name" value="MFS_1"/>
    <property type="match status" value="2"/>
</dbReference>
<feature type="transmembrane region" description="Helical" evidence="8">
    <location>
        <begin position="100"/>
        <end position="123"/>
    </location>
</feature>
<evidence type="ECO:0000256" key="3">
    <source>
        <dbReference type="ARBA" id="ARBA00022448"/>
    </source>
</evidence>
<dbReference type="EMBL" id="VVIM01000006">
    <property type="protein sequence ID" value="KAB0798245.1"/>
    <property type="molecule type" value="Genomic_DNA"/>
</dbReference>
<dbReference type="InterPro" id="IPR001958">
    <property type="entry name" value="Tet-R_TetA/multi-R_MdtG-like"/>
</dbReference>
<evidence type="ECO:0000256" key="5">
    <source>
        <dbReference type="ARBA" id="ARBA00022775"/>
    </source>
</evidence>
<feature type="transmembrane region" description="Helical" evidence="8">
    <location>
        <begin position="399"/>
        <end position="425"/>
    </location>
</feature>
<dbReference type="EMBL" id="VVIM01000006">
    <property type="protein sequence ID" value="KAB0798242.1"/>
    <property type="molecule type" value="Genomic_DNA"/>
</dbReference>
<feature type="transmembrane region" description="Helical" evidence="8">
    <location>
        <begin position="166"/>
        <end position="185"/>
    </location>
</feature>
<dbReference type="SUPFAM" id="SSF103473">
    <property type="entry name" value="MFS general substrate transporter"/>
    <property type="match status" value="1"/>
</dbReference>
<dbReference type="InParanoid" id="A0A1Y1NER7"/>
<dbReference type="EMBL" id="GEZM01007095">
    <property type="protein sequence ID" value="JAV95400.1"/>
    <property type="molecule type" value="Transcribed_RNA"/>
</dbReference>
<dbReference type="AlphaFoldDB" id="A0A1Y1NER7"/>
<keyword evidence="5" id="KW-0532">Neurotransmitter transport</keyword>
<dbReference type="InterPro" id="IPR011701">
    <property type="entry name" value="MFS"/>
</dbReference>
<evidence type="ECO:0000256" key="1">
    <source>
        <dbReference type="ARBA" id="ARBA00004141"/>
    </source>
</evidence>
<evidence type="ECO:0000256" key="7">
    <source>
        <dbReference type="ARBA" id="ARBA00023136"/>
    </source>
</evidence>
<comment type="subcellular location">
    <subcellularLocation>
        <location evidence="1">Membrane</location>
        <topology evidence="1">Multi-pass membrane protein</topology>
    </subcellularLocation>
</comment>
<evidence type="ECO:0000256" key="6">
    <source>
        <dbReference type="ARBA" id="ARBA00022989"/>
    </source>
</evidence>
<evidence type="ECO:0000256" key="2">
    <source>
        <dbReference type="ARBA" id="ARBA00006829"/>
    </source>
</evidence>
<keyword evidence="3" id="KW-0813">Transport</keyword>
<feature type="transmembrane region" description="Helical" evidence="8">
    <location>
        <begin position="469"/>
        <end position="496"/>
    </location>
</feature>
<protein>
    <recommendedName>
        <fullName evidence="9">Major facilitator superfamily (MFS) profile domain-containing protein</fullName>
    </recommendedName>
</protein>
<feature type="transmembrane region" description="Helical" evidence="8">
    <location>
        <begin position="437"/>
        <end position="457"/>
    </location>
</feature>
<sequence length="584" mass="64615">MSTAEKLKMEMEDKSLYNTKSSAESEVHNKMYHNQLMNSWATEETGWYNKEVNARSRSLTHFSLDSYAMMEISRIRDRLLRTNARIERSMFRYFNRNQTMTLLSLAIVDFMCFCSMSIMAPFFPKEATEKGLSNTLSGFVFSFYALVMFVTSPIFGKILPLLGAKFLFISGITLTGTCNILFGLLEYVQDYTLFSTLCFVIRGFEAVGASAFSTASYVFVVHSFPEKISSVLGILETFVGLGLSVGPAIGGVLYSLGGFQLPFFVLGVAMIAVTPINVFLLPPVNDFVVGTGGGSILKLLKVPAVIITSIVIIVISSIWAFLDPTLEPHLREFNLSPEQIGLIFFLFSALYGISSPFWGWLTDKFNNHWSMMVIGMVFAAIALLILGPCPYIPILVNTIWSNLLALSILGIFVALALLPAFQGLLKSAIDGGCDDSLATYSLVAGVWSGMYSLGEVIGPSLGGYLLHNYGFGVCSTVMALITLLTAGLLSFAFLFLNFQSKSKRSNSYEFSDSGINESWKTDDHEGTPLLSSRSNLTQRSYIEKKVHYYERSRKYDYLLGNLDRNQVTDIRGTISITPKGACEI</sequence>
<accession>A0A1Y1NER7</accession>
<reference evidence="11" key="3">
    <citation type="submission" date="2019-08" db="EMBL/GenBank/DDBJ databases">
        <authorList>
            <consortium name="Photinus pyralis genome working group"/>
            <person name="Fallon T.R."/>
            <person name="Sander Lower S.E."/>
            <person name="Weng J.-K."/>
        </authorList>
    </citation>
    <scope>NUCLEOTIDE SEQUENCE</scope>
    <source>
        <strain evidence="11">1611_PpyrPB1</strain>
        <tissue evidence="11">Whole body</tissue>
    </source>
</reference>
<keyword evidence="4 8" id="KW-0812">Transmembrane</keyword>
<name>A0A1Y1NER7_PHOPY</name>
<dbReference type="PANTHER" id="PTHR23506">
    <property type="entry name" value="GH10249P"/>
    <property type="match status" value="1"/>
</dbReference>
<feature type="transmembrane region" description="Helical" evidence="8">
    <location>
        <begin position="261"/>
        <end position="281"/>
    </location>
</feature>
<evidence type="ECO:0000313" key="13">
    <source>
        <dbReference type="Proteomes" id="UP000327044"/>
    </source>
</evidence>
<dbReference type="InterPro" id="IPR036259">
    <property type="entry name" value="MFS_trans_sf"/>
</dbReference>
<evidence type="ECO:0000256" key="4">
    <source>
        <dbReference type="ARBA" id="ARBA00022692"/>
    </source>
</evidence>
<dbReference type="PROSITE" id="PS50850">
    <property type="entry name" value="MFS"/>
    <property type="match status" value="1"/>
</dbReference>
<keyword evidence="6 8" id="KW-1133">Transmembrane helix</keyword>
<feature type="transmembrane region" description="Helical" evidence="8">
    <location>
        <begin position="191"/>
        <end position="220"/>
    </location>
</feature>
<feature type="transmembrane region" description="Helical" evidence="8">
    <location>
        <begin position="135"/>
        <end position="154"/>
    </location>
</feature>
<dbReference type="Proteomes" id="UP000327044">
    <property type="component" value="Unassembled WGS sequence"/>
</dbReference>
<proteinExistence type="inferred from homology"/>
<dbReference type="GO" id="GO:0022857">
    <property type="term" value="F:transmembrane transporter activity"/>
    <property type="evidence" value="ECO:0007669"/>
    <property type="project" value="InterPro"/>
</dbReference>
<evidence type="ECO:0000259" key="9">
    <source>
        <dbReference type="PROSITE" id="PS50850"/>
    </source>
</evidence>
<keyword evidence="7 8" id="KW-0472">Membrane</keyword>
<dbReference type="PRINTS" id="PR01035">
    <property type="entry name" value="TCRTETA"/>
</dbReference>
<evidence type="ECO:0000313" key="11">
    <source>
        <dbReference type="EMBL" id="KAB0798242.1"/>
    </source>
</evidence>
<organism evidence="10">
    <name type="scientific">Photinus pyralis</name>
    <name type="common">Common eastern firefly</name>
    <name type="synonym">Lampyris pyralis</name>
    <dbReference type="NCBI Taxonomy" id="7054"/>
    <lineage>
        <taxon>Eukaryota</taxon>
        <taxon>Metazoa</taxon>
        <taxon>Ecdysozoa</taxon>
        <taxon>Arthropoda</taxon>
        <taxon>Hexapoda</taxon>
        <taxon>Insecta</taxon>
        <taxon>Pterygota</taxon>
        <taxon>Neoptera</taxon>
        <taxon>Endopterygota</taxon>
        <taxon>Coleoptera</taxon>
        <taxon>Polyphaga</taxon>
        <taxon>Elateriformia</taxon>
        <taxon>Elateroidea</taxon>
        <taxon>Lampyridae</taxon>
        <taxon>Lampyrinae</taxon>
        <taxon>Photinus</taxon>
    </lineage>
</organism>
<evidence type="ECO:0000256" key="8">
    <source>
        <dbReference type="SAM" id="Phobius"/>
    </source>
</evidence>
<reference evidence="11 13" key="2">
    <citation type="journal article" date="2018" name="Elife">
        <title>Firefly genomes illuminate parallel origins of bioluminescence in beetles.</title>
        <authorList>
            <person name="Fallon T.R."/>
            <person name="Lower S.E."/>
            <person name="Chang C.H."/>
            <person name="Bessho-Uehara M."/>
            <person name="Martin G.J."/>
            <person name="Bewick A.J."/>
            <person name="Behringer M."/>
            <person name="Debat H.J."/>
            <person name="Wong I."/>
            <person name="Day J.C."/>
            <person name="Suvorov A."/>
            <person name="Silva C.J."/>
            <person name="Stanger-Hall K.F."/>
            <person name="Hall D.W."/>
            <person name="Schmitz R.J."/>
            <person name="Nelson D.R."/>
            <person name="Lewis S.M."/>
            <person name="Shigenobu S."/>
            <person name="Bybee S.M."/>
            <person name="Larracuente A.M."/>
            <person name="Oba Y."/>
            <person name="Weng J.K."/>
        </authorList>
    </citation>
    <scope>NUCLEOTIDE SEQUENCE [LARGE SCALE GENOMIC DNA]</scope>
    <source>
        <strain evidence="11">1611_PpyrPB1</strain>
        <tissue evidence="11">Whole body</tissue>
    </source>
</reference>
<evidence type="ECO:0000313" key="12">
    <source>
        <dbReference type="EMBL" id="KAB0798245.1"/>
    </source>
</evidence>
<reference evidence="10" key="1">
    <citation type="journal article" date="2016" name="Sci. Rep.">
        <title>Molecular characterization of firefly nuptial gifts: a multi-omics approach sheds light on postcopulatory sexual selection.</title>
        <authorList>
            <person name="Al-Wathiqui N."/>
            <person name="Fallon T.R."/>
            <person name="South A."/>
            <person name="Weng J.K."/>
            <person name="Lewis S.M."/>
        </authorList>
    </citation>
    <scope>NUCLEOTIDE SEQUENCE</scope>
</reference>
<feature type="domain" description="Major facilitator superfamily (MFS) profile" evidence="9">
    <location>
        <begin position="101"/>
        <end position="504"/>
    </location>
</feature>
<dbReference type="PANTHER" id="PTHR23506:SF28">
    <property type="entry name" value="MFS-TYPE TRANSPORTER SLC18B1-LIKE PROTEIN"/>
    <property type="match status" value="1"/>
</dbReference>
<feature type="transmembrane region" description="Helical" evidence="8">
    <location>
        <begin position="373"/>
        <end position="393"/>
    </location>
</feature>
<dbReference type="InterPro" id="IPR020846">
    <property type="entry name" value="MFS_dom"/>
</dbReference>
<dbReference type="InterPro" id="IPR050930">
    <property type="entry name" value="MFS_Vesicular_Transporter"/>
</dbReference>
<evidence type="ECO:0000313" key="10">
    <source>
        <dbReference type="EMBL" id="JAV95400.1"/>
    </source>
</evidence>
<comment type="similarity">
    <text evidence="2">Belongs to the major facilitator superfamily. Vesicular transporter family.</text>
</comment>
<feature type="transmembrane region" description="Helical" evidence="8">
    <location>
        <begin position="232"/>
        <end position="255"/>
    </location>
</feature>
<gene>
    <name evidence="11" type="ORF">PPYR_09235</name>
    <name evidence="12" type="ORF">PPYR_09238</name>
</gene>
<dbReference type="GO" id="GO:0016020">
    <property type="term" value="C:membrane"/>
    <property type="evidence" value="ECO:0007669"/>
    <property type="project" value="UniProtKB-SubCell"/>
</dbReference>
<dbReference type="OrthoDB" id="446368at2759"/>
<feature type="transmembrane region" description="Helical" evidence="8">
    <location>
        <begin position="342"/>
        <end position="361"/>
    </location>
</feature>
<dbReference type="Gene3D" id="1.20.1250.20">
    <property type="entry name" value="MFS general substrate transporter like domains"/>
    <property type="match status" value="2"/>
</dbReference>
<feature type="transmembrane region" description="Helical" evidence="8">
    <location>
        <begin position="302"/>
        <end position="322"/>
    </location>
</feature>